<dbReference type="RefSeq" id="WP_324180334.1">
    <property type="nucleotide sequence ID" value="NZ_BAABAW010000024.1"/>
</dbReference>
<gene>
    <name evidence="1" type="ORF">U6A24_12605</name>
</gene>
<accession>A0ABU5ZWQ9</accession>
<dbReference type="EMBL" id="JAYKLX010000005">
    <property type="protein sequence ID" value="MEB3346310.1"/>
    <property type="molecule type" value="Genomic_DNA"/>
</dbReference>
<evidence type="ECO:0000313" key="2">
    <source>
        <dbReference type="Proteomes" id="UP001327027"/>
    </source>
</evidence>
<evidence type="ECO:0000313" key="1">
    <source>
        <dbReference type="EMBL" id="MEB3346310.1"/>
    </source>
</evidence>
<dbReference type="Proteomes" id="UP001327027">
    <property type="component" value="Unassembled WGS sequence"/>
</dbReference>
<reference evidence="1 2" key="1">
    <citation type="journal article" date="2013" name="Int. J. Syst. Evol. Microbiol.">
        <title>Aquimarina gracilis sp. nov., isolated from the gut microflora of a mussel, Mytilus coruscus, and emended description of Aquimarina spongiae.</title>
        <authorList>
            <person name="Park S.C."/>
            <person name="Choe H.N."/>
            <person name="Baik K.S."/>
            <person name="Seong C.N."/>
        </authorList>
    </citation>
    <scope>NUCLEOTIDE SEQUENCE [LARGE SCALE GENOMIC DNA]</scope>
    <source>
        <strain evidence="1 2">PSC32</strain>
    </source>
</reference>
<protein>
    <recommendedName>
        <fullName evidence="3">Virion structural protein</fullName>
    </recommendedName>
</protein>
<evidence type="ECO:0008006" key="3">
    <source>
        <dbReference type="Google" id="ProtNLM"/>
    </source>
</evidence>
<proteinExistence type="predicted"/>
<name>A0ABU5ZWQ9_9FLAO</name>
<keyword evidence="2" id="KW-1185">Reference proteome</keyword>
<organism evidence="1 2">
    <name type="scientific">Aquimarina gracilis</name>
    <dbReference type="NCBI Taxonomy" id="874422"/>
    <lineage>
        <taxon>Bacteria</taxon>
        <taxon>Pseudomonadati</taxon>
        <taxon>Bacteroidota</taxon>
        <taxon>Flavobacteriia</taxon>
        <taxon>Flavobacteriales</taxon>
        <taxon>Flavobacteriaceae</taxon>
        <taxon>Aquimarina</taxon>
    </lineage>
</organism>
<sequence>MEISFLINIDATRLGGLDGTQVTKANIIQIEDYKPVPTLDIPTIGEVFTGGRLADRKIYRNLIIVGSAQLLFGPRPLGYNSGLQHGLDVKDYVITKVKKTGAADGDPLGGGFHSVADVFGSKNILYTPNAIYFEGSEIDGIIESNVSYEFLLEYTTNAVEGAAGGGGDIIFNNPFGF</sequence>
<comment type="caution">
    <text evidence="1">The sequence shown here is derived from an EMBL/GenBank/DDBJ whole genome shotgun (WGS) entry which is preliminary data.</text>
</comment>